<protein>
    <submittedName>
        <fullName evidence="1">Uncharacterized protein</fullName>
    </submittedName>
</protein>
<accession>A0A923MLH5</accession>
<comment type="caution">
    <text evidence="1">The sequence shown here is derived from an EMBL/GenBank/DDBJ whole genome shotgun (WGS) entry which is preliminary data.</text>
</comment>
<name>A0A923MLH5_9BURK</name>
<reference evidence="1" key="1">
    <citation type="submission" date="2020-08" db="EMBL/GenBank/DDBJ databases">
        <title>Ramlibacter sp. USB13 16S ribosomal RNA gene genome sequencing and assembly.</title>
        <authorList>
            <person name="Kang M."/>
        </authorList>
    </citation>
    <scope>NUCLEOTIDE SEQUENCE</scope>
    <source>
        <strain evidence="1">USB13</strain>
    </source>
</reference>
<dbReference type="AlphaFoldDB" id="A0A923MLH5"/>
<evidence type="ECO:0000313" key="2">
    <source>
        <dbReference type="Proteomes" id="UP000608513"/>
    </source>
</evidence>
<dbReference type="EMBL" id="JACORT010000001">
    <property type="protein sequence ID" value="MBC5781343.1"/>
    <property type="molecule type" value="Genomic_DNA"/>
</dbReference>
<organism evidence="1 2">
    <name type="scientific">Ramlibacter cellulosilyticus</name>
    <dbReference type="NCBI Taxonomy" id="2764187"/>
    <lineage>
        <taxon>Bacteria</taxon>
        <taxon>Pseudomonadati</taxon>
        <taxon>Pseudomonadota</taxon>
        <taxon>Betaproteobacteria</taxon>
        <taxon>Burkholderiales</taxon>
        <taxon>Comamonadaceae</taxon>
        <taxon>Ramlibacter</taxon>
    </lineage>
</organism>
<evidence type="ECO:0000313" key="1">
    <source>
        <dbReference type="EMBL" id="MBC5781343.1"/>
    </source>
</evidence>
<gene>
    <name evidence="1" type="ORF">H8N03_00205</name>
</gene>
<sequence>MRTKELSAPVAMFKLAAALERYDMRVRALAGRSLDLEIVRRVQHDFGELRLLCASLPKLSVSWTAVLLSRAKLLQALCQRAGPAAAALLHEHLAEVEGLRRRCLRAIGAQGLALT</sequence>
<dbReference type="Proteomes" id="UP000608513">
    <property type="component" value="Unassembled WGS sequence"/>
</dbReference>
<proteinExistence type="predicted"/>
<dbReference type="RefSeq" id="WP_187074109.1">
    <property type="nucleotide sequence ID" value="NZ_JACORT010000001.1"/>
</dbReference>
<keyword evidence="2" id="KW-1185">Reference proteome</keyword>